<dbReference type="EMBL" id="JADNRY010000280">
    <property type="protein sequence ID" value="KAF9059788.1"/>
    <property type="molecule type" value="Genomic_DNA"/>
</dbReference>
<sequence>MLSRTLFRRSLAPAGRRFIHSPHQSNSKRYIWTHLLAGVAGGLSVVGAGYTYYHFSGIKRAVDASKEIRAYLERTKQSVANKTPSEAWKSLRNLAKSYGVLVPGSGIAIDWAFDSAEPVFEEHRPEAVTILTNAQQEIDDIMKMKDVLTNTELASRILEVIGKHVNEIGRLGGKAATPFLQPVKDRLPDKAYLVEKADQSVGMLKGYFGKRKE</sequence>
<evidence type="ECO:0000313" key="2">
    <source>
        <dbReference type="EMBL" id="KAF9059788.1"/>
    </source>
</evidence>
<evidence type="ECO:0000313" key="3">
    <source>
        <dbReference type="Proteomes" id="UP000772434"/>
    </source>
</evidence>
<keyword evidence="1" id="KW-0472">Membrane</keyword>
<protein>
    <submittedName>
        <fullName evidence="2">Uncharacterized protein</fullName>
    </submittedName>
</protein>
<feature type="transmembrane region" description="Helical" evidence="1">
    <location>
        <begin position="30"/>
        <end position="53"/>
    </location>
</feature>
<dbReference type="OrthoDB" id="3060772at2759"/>
<reference evidence="2" key="1">
    <citation type="submission" date="2020-11" db="EMBL/GenBank/DDBJ databases">
        <authorList>
            <consortium name="DOE Joint Genome Institute"/>
            <person name="Ahrendt S."/>
            <person name="Riley R."/>
            <person name="Andreopoulos W."/>
            <person name="Labutti K."/>
            <person name="Pangilinan J."/>
            <person name="Ruiz-Duenas F.J."/>
            <person name="Barrasa J.M."/>
            <person name="Sanchez-Garcia M."/>
            <person name="Camarero S."/>
            <person name="Miyauchi S."/>
            <person name="Serrano A."/>
            <person name="Linde D."/>
            <person name="Babiker R."/>
            <person name="Drula E."/>
            <person name="Ayuso-Fernandez I."/>
            <person name="Pacheco R."/>
            <person name="Padilla G."/>
            <person name="Ferreira P."/>
            <person name="Barriuso J."/>
            <person name="Kellner H."/>
            <person name="Castanera R."/>
            <person name="Alfaro M."/>
            <person name="Ramirez L."/>
            <person name="Pisabarro A.G."/>
            <person name="Kuo A."/>
            <person name="Tritt A."/>
            <person name="Lipzen A."/>
            <person name="He G."/>
            <person name="Yan M."/>
            <person name="Ng V."/>
            <person name="Cullen D."/>
            <person name="Martin F."/>
            <person name="Rosso M.-N."/>
            <person name="Henrissat B."/>
            <person name="Hibbett D."/>
            <person name="Martinez A.T."/>
            <person name="Grigoriev I.V."/>
        </authorList>
    </citation>
    <scope>NUCLEOTIDE SEQUENCE</scope>
    <source>
        <strain evidence="2">AH 40177</strain>
    </source>
</reference>
<keyword evidence="1" id="KW-0812">Transmembrane</keyword>
<accession>A0A9P5PA90</accession>
<proteinExistence type="predicted"/>
<gene>
    <name evidence="2" type="ORF">BDP27DRAFT_1430904</name>
</gene>
<comment type="caution">
    <text evidence="2">The sequence shown here is derived from an EMBL/GenBank/DDBJ whole genome shotgun (WGS) entry which is preliminary data.</text>
</comment>
<keyword evidence="3" id="KW-1185">Reference proteome</keyword>
<organism evidence="2 3">
    <name type="scientific">Rhodocollybia butyracea</name>
    <dbReference type="NCBI Taxonomy" id="206335"/>
    <lineage>
        <taxon>Eukaryota</taxon>
        <taxon>Fungi</taxon>
        <taxon>Dikarya</taxon>
        <taxon>Basidiomycota</taxon>
        <taxon>Agaricomycotina</taxon>
        <taxon>Agaricomycetes</taxon>
        <taxon>Agaricomycetidae</taxon>
        <taxon>Agaricales</taxon>
        <taxon>Marasmiineae</taxon>
        <taxon>Omphalotaceae</taxon>
        <taxon>Rhodocollybia</taxon>
    </lineage>
</organism>
<evidence type="ECO:0000256" key="1">
    <source>
        <dbReference type="SAM" id="Phobius"/>
    </source>
</evidence>
<dbReference type="AlphaFoldDB" id="A0A9P5PA90"/>
<keyword evidence="1" id="KW-1133">Transmembrane helix</keyword>
<dbReference type="Proteomes" id="UP000772434">
    <property type="component" value="Unassembled WGS sequence"/>
</dbReference>
<name>A0A9P5PA90_9AGAR</name>